<evidence type="ECO:0000313" key="1">
    <source>
        <dbReference type="EMBL" id="KAK0599394.1"/>
    </source>
</evidence>
<comment type="caution">
    <text evidence="1">The sequence shown here is derived from an EMBL/GenBank/DDBJ whole genome shotgun (WGS) entry which is preliminary data.</text>
</comment>
<keyword evidence="2" id="KW-1185">Reference proteome</keyword>
<accession>A0AA39VUG7</accession>
<reference evidence="1" key="1">
    <citation type="journal article" date="2022" name="Plant J.">
        <title>Strategies of tolerance reflected in two North American maple genomes.</title>
        <authorList>
            <person name="McEvoy S.L."/>
            <person name="Sezen U.U."/>
            <person name="Trouern-Trend A."/>
            <person name="McMahon S.M."/>
            <person name="Schaberg P.G."/>
            <person name="Yang J."/>
            <person name="Wegrzyn J.L."/>
            <person name="Swenson N.G."/>
        </authorList>
    </citation>
    <scope>NUCLEOTIDE SEQUENCE</scope>
    <source>
        <strain evidence="1">NS2018</strain>
    </source>
</reference>
<dbReference type="EMBL" id="JAUESC010000003">
    <property type="protein sequence ID" value="KAK0599394.1"/>
    <property type="molecule type" value="Genomic_DNA"/>
</dbReference>
<dbReference type="Proteomes" id="UP001168877">
    <property type="component" value="Unassembled WGS sequence"/>
</dbReference>
<protein>
    <submittedName>
        <fullName evidence="1">Uncharacterized protein</fullName>
    </submittedName>
</protein>
<reference evidence="1" key="2">
    <citation type="submission" date="2023-06" db="EMBL/GenBank/DDBJ databases">
        <authorList>
            <person name="Swenson N.G."/>
            <person name="Wegrzyn J.L."/>
            <person name="Mcevoy S.L."/>
        </authorList>
    </citation>
    <scope>NUCLEOTIDE SEQUENCE</scope>
    <source>
        <strain evidence="1">NS2018</strain>
        <tissue evidence="1">Leaf</tissue>
    </source>
</reference>
<gene>
    <name evidence="1" type="ORF">LWI29_004879</name>
</gene>
<name>A0AA39VUG7_ACESA</name>
<dbReference type="AlphaFoldDB" id="A0AA39VUG7"/>
<sequence length="71" mass="7638">MASRDGCVAVEVVAVVQRRRRRKTGFVRGVSGGGAEILGLDKVVVEVVVDVQRRRRREASFDGVLGDAAAE</sequence>
<organism evidence="1 2">
    <name type="scientific">Acer saccharum</name>
    <name type="common">Sugar maple</name>
    <dbReference type="NCBI Taxonomy" id="4024"/>
    <lineage>
        <taxon>Eukaryota</taxon>
        <taxon>Viridiplantae</taxon>
        <taxon>Streptophyta</taxon>
        <taxon>Embryophyta</taxon>
        <taxon>Tracheophyta</taxon>
        <taxon>Spermatophyta</taxon>
        <taxon>Magnoliopsida</taxon>
        <taxon>eudicotyledons</taxon>
        <taxon>Gunneridae</taxon>
        <taxon>Pentapetalae</taxon>
        <taxon>rosids</taxon>
        <taxon>malvids</taxon>
        <taxon>Sapindales</taxon>
        <taxon>Sapindaceae</taxon>
        <taxon>Hippocastanoideae</taxon>
        <taxon>Acereae</taxon>
        <taxon>Acer</taxon>
    </lineage>
</organism>
<proteinExistence type="predicted"/>
<evidence type="ECO:0000313" key="2">
    <source>
        <dbReference type="Proteomes" id="UP001168877"/>
    </source>
</evidence>